<protein>
    <submittedName>
        <fullName evidence="2">Uncharacterized protein</fullName>
    </submittedName>
</protein>
<dbReference type="AlphaFoldDB" id="A0A0E9UF79"/>
<accession>A0A0E9UF79</accession>
<reference evidence="2" key="1">
    <citation type="submission" date="2014-11" db="EMBL/GenBank/DDBJ databases">
        <authorList>
            <person name="Amaro Gonzalez C."/>
        </authorList>
    </citation>
    <scope>NUCLEOTIDE SEQUENCE</scope>
</reference>
<evidence type="ECO:0000256" key="1">
    <source>
        <dbReference type="SAM" id="MobiDB-lite"/>
    </source>
</evidence>
<feature type="region of interest" description="Disordered" evidence="1">
    <location>
        <begin position="1"/>
        <end position="21"/>
    </location>
</feature>
<proteinExistence type="predicted"/>
<dbReference type="EMBL" id="GBXM01044185">
    <property type="protein sequence ID" value="JAH64392.1"/>
    <property type="molecule type" value="Transcribed_RNA"/>
</dbReference>
<name>A0A0E9UF79_ANGAN</name>
<evidence type="ECO:0000313" key="2">
    <source>
        <dbReference type="EMBL" id="JAH64392.1"/>
    </source>
</evidence>
<reference evidence="2" key="2">
    <citation type="journal article" date="2015" name="Fish Shellfish Immunol.">
        <title>Early steps in the European eel (Anguilla anguilla)-Vibrio vulnificus interaction in the gills: Role of the RtxA13 toxin.</title>
        <authorList>
            <person name="Callol A."/>
            <person name="Pajuelo D."/>
            <person name="Ebbesson L."/>
            <person name="Teles M."/>
            <person name="MacKenzie S."/>
            <person name="Amaro C."/>
        </authorList>
    </citation>
    <scope>NUCLEOTIDE SEQUENCE</scope>
</reference>
<organism evidence="2">
    <name type="scientific">Anguilla anguilla</name>
    <name type="common">European freshwater eel</name>
    <name type="synonym">Muraena anguilla</name>
    <dbReference type="NCBI Taxonomy" id="7936"/>
    <lineage>
        <taxon>Eukaryota</taxon>
        <taxon>Metazoa</taxon>
        <taxon>Chordata</taxon>
        <taxon>Craniata</taxon>
        <taxon>Vertebrata</taxon>
        <taxon>Euteleostomi</taxon>
        <taxon>Actinopterygii</taxon>
        <taxon>Neopterygii</taxon>
        <taxon>Teleostei</taxon>
        <taxon>Anguilliformes</taxon>
        <taxon>Anguillidae</taxon>
        <taxon>Anguilla</taxon>
    </lineage>
</organism>
<sequence length="42" mass="4767">MIVSTTSRVKGKRDAKSKNRPFMAWAAQTQHSMKVSMLSLTR</sequence>